<evidence type="ECO:0000313" key="1">
    <source>
        <dbReference type="EMBL" id="KAI2390011.1"/>
    </source>
</evidence>
<proteinExistence type="predicted"/>
<protein>
    <submittedName>
        <fullName evidence="1">Uncharacterized protein</fullName>
    </submittedName>
</protein>
<comment type="caution">
    <text evidence="1">The sequence shown here is derived from an EMBL/GenBank/DDBJ whole genome shotgun (WGS) entry which is preliminary data.</text>
</comment>
<dbReference type="EMBL" id="JALBCA010000020">
    <property type="protein sequence ID" value="KAI2390011.1"/>
    <property type="molecule type" value="Genomic_DNA"/>
</dbReference>
<organism evidence="1">
    <name type="scientific">Ophidiomyces ophidiicola</name>
    <dbReference type="NCBI Taxonomy" id="1387563"/>
    <lineage>
        <taxon>Eukaryota</taxon>
        <taxon>Fungi</taxon>
        <taxon>Dikarya</taxon>
        <taxon>Ascomycota</taxon>
        <taxon>Pezizomycotina</taxon>
        <taxon>Eurotiomycetes</taxon>
        <taxon>Eurotiomycetidae</taxon>
        <taxon>Onygenales</taxon>
        <taxon>Onygenaceae</taxon>
        <taxon>Ophidiomyces</taxon>
    </lineage>
</organism>
<gene>
    <name evidence="1" type="ORF">LOY88_001819</name>
</gene>
<accession>A0ACB8V0T4</accession>
<sequence>MGQEEAKVIEGPEGGSLSDSRDQDQSKDESPRKIHGIKWFLVIVALLSSLFLYALDNTVVANVQPMVVTTYGRVDLLPWLAVSFALASAATTLPWSKAYGSFSAKKLYIGGTTVFMGGSALCGGAPDIQSFIIGRAIAGAGGCGMYLGLLTLLSVTTTNTERPKYLSLTGLIWGIGTVLGPVIGGAFGESKATWRWAFYLNLLVGAVVGPIYIILLPDFKPQKGVPTVKRLANLDYLGAFLSIGMLVCLIMAMNLGGVLWTWDSGKSIALFVVAAVCLALFIAQQYFHIATNFQNRMFPMHFWKNRSLIILFFTMMLATFGSFIGIYYLPIYFQFTRGITAVQTSVKLLPFILFLVAFNLINGQFMGRTGYYYPWYIAGAALELIGGVLLYTVDVKTSDAKIYGYTIILGTGVGCFCQAGFAVAQMKVKPDEIPFVVGFMTVGQMLGIVLGTGIAGAVFVNYSEQALAKLFPHASKTEISNAIAGVGSNLIRSAGTETAAKAIEAITRAIQLAYIPIIAAGGICLICSVFMKREKIFV</sequence>
<name>A0ACB8V0T4_9EURO</name>
<reference evidence="1" key="1">
    <citation type="journal article" date="2022" name="bioRxiv">
        <title>Population genetic analysis of Ophidiomyces ophidiicola, the causative agent of snake fungal disease, indicates recent introductions to the USA.</title>
        <authorList>
            <person name="Ladner J.T."/>
            <person name="Palmer J.M."/>
            <person name="Ettinger C.L."/>
            <person name="Stajich J.E."/>
            <person name="Farrell T.M."/>
            <person name="Glorioso B.M."/>
            <person name="Lawson B."/>
            <person name="Price S.J."/>
            <person name="Stengle A.G."/>
            <person name="Grear D.A."/>
            <person name="Lorch J.M."/>
        </authorList>
    </citation>
    <scope>NUCLEOTIDE SEQUENCE</scope>
    <source>
        <strain evidence="1">NWHC 24266-5</strain>
    </source>
</reference>